<protein>
    <submittedName>
        <fullName evidence="1">Retinoic acid induced 16-like protein-domain-containing protein</fullName>
    </submittedName>
</protein>
<sequence length="1206" mass="134671">MLRGLWRRQAAVADDKRGTAVIEKAWISLTKEEEALRDGSDPRAQDKVAKHIMEIADIIRAEEQSSTRRISLQYALDHGLFTKIAAITQLCGPSIIKESVAAFSILIKSGEEDLMSNDQVIKSIDIFLCELARSRGERVLEEEFAEMLFSVASRLRAEPQTLMKWIHSSRSTPVNAVPEALLNDRSSCQSNYQLPGEGQKVEDEDMPEMVYELPPESNTDNQLEGSRSALPEPQMSARHVIGEDAHNASIVTEAATPTHETEPEIDNTTGDENLQDKVSSLNTKSLPHEQVRKSSRSNDSLQEEEDGSEAASRNNMDDAVDTIDDLLKDLHIDQKINDFPLFYFLLEFIHHEDKAGEFARTGLLYIVESAWPSSPLEQWIIESDFGTLMASGLGALYSQLSRTMLRALQTKTEPKVVTMAKESERKFVPVAIGEDAPGQDDPQEIESNNLHLQMFLSYLEFWQDTLSHCRSEAIRNTLLDNFETLFLKQLLVPSLAESADEEGSLSGGAAIAVLTYLRAIFESLCQNDIVSLILSSLIVNKESIPSTPAPKPREVSEYGSDDDVDERIPIKMTATSFSLVDLITDSLESSSQETIIAALRLVSTLVRKHYPYTLNTLFQVTQLASNFTPTVTPFNVYSQEIDFFLSLMPANETDELSSQVYDSYLKDSRLALESHAYLPPSVAHSEDGDADETQYMTSKQMPNLYSHSLNVDDHTWNDLLRLLSLFFANSVELNLVLTRVFIDLVSCGWISLRGWMLVKLRDVEVSHVRLPLDSDDDDDNMVGGTNGDVRADEDFPLDGGMQGLREYADDMSDSEDEYWGTRPEERYEETTFKRMSPMMDVLQALNRKIDEYRQKIPVFDDKLAERRQMLKDDDDQIGDPAAVAFSSPVVDARAKALAKAESKRFSLSPMDTQQRAEQIYWSSSTTSSPVQLRQPVGYRSVSVSSLSEPRSATRSSTVRSGPPQPQPQTSPLAFRQHRRAESIAGELPSALSNAHRSAHRRSQTTAFTGSPFLSPTSTIQSDFATPLRAPPVLRAMKSHDSLRAFESLMSSPPLERVSSTTVQATTPASFAASRFSKAHDYGSSLKSSNRLGSSPSEFASSLLMSDDIHDPFASEDEADGRVEPGEGKRDRGIEMDDIVHDIEYVPAVIQVMGPETGKSRYVSVAHLLGNVIVFEEFVKELTAMVQVRSTLIDRVDYGWQRRRSRR</sequence>
<evidence type="ECO:0000313" key="1">
    <source>
        <dbReference type="EMBL" id="KAK9326440.1"/>
    </source>
</evidence>
<dbReference type="Proteomes" id="UP001489719">
    <property type="component" value="Unassembled WGS sequence"/>
</dbReference>
<evidence type="ECO:0000313" key="2">
    <source>
        <dbReference type="Proteomes" id="UP001489719"/>
    </source>
</evidence>
<dbReference type="EMBL" id="MU970034">
    <property type="protein sequence ID" value="KAK9326440.1"/>
    <property type="molecule type" value="Genomic_DNA"/>
</dbReference>
<gene>
    <name evidence="1" type="ORF">V1517DRAFT_335041</name>
</gene>
<reference evidence="2" key="1">
    <citation type="journal article" date="2024" name="Front. Bioeng. Biotechnol.">
        <title>Genome-scale model development and genomic sequencing of the oleaginous clade Lipomyces.</title>
        <authorList>
            <person name="Czajka J.J."/>
            <person name="Han Y."/>
            <person name="Kim J."/>
            <person name="Mondo S.J."/>
            <person name="Hofstad B.A."/>
            <person name="Robles A."/>
            <person name="Haridas S."/>
            <person name="Riley R."/>
            <person name="LaButti K."/>
            <person name="Pangilinan J."/>
            <person name="Andreopoulos W."/>
            <person name="Lipzen A."/>
            <person name="Yan J."/>
            <person name="Wang M."/>
            <person name="Ng V."/>
            <person name="Grigoriev I.V."/>
            <person name="Spatafora J.W."/>
            <person name="Magnuson J.K."/>
            <person name="Baker S.E."/>
            <person name="Pomraning K.R."/>
        </authorList>
    </citation>
    <scope>NUCLEOTIDE SEQUENCE [LARGE SCALE GENOMIC DNA]</scope>
    <source>
        <strain evidence="2">CBS 10300</strain>
    </source>
</reference>
<comment type="caution">
    <text evidence="1">The sequence shown here is derived from an EMBL/GenBank/DDBJ whole genome shotgun (WGS) entry which is preliminary data.</text>
</comment>
<keyword evidence="2" id="KW-1185">Reference proteome</keyword>
<accession>A0ACC3TZD3</accession>
<proteinExistence type="predicted"/>
<organism evidence="1 2">
    <name type="scientific">Lipomyces orientalis</name>
    <dbReference type="NCBI Taxonomy" id="1233043"/>
    <lineage>
        <taxon>Eukaryota</taxon>
        <taxon>Fungi</taxon>
        <taxon>Dikarya</taxon>
        <taxon>Ascomycota</taxon>
        <taxon>Saccharomycotina</taxon>
        <taxon>Lipomycetes</taxon>
        <taxon>Lipomycetales</taxon>
        <taxon>Lipomycetaceae</taxon>
        <taxon>Lipomyces</taxon>
    </lineage>
</organism>
<name>A0ACC3TZD3_9ASCO</name>